<evidence type="ECO:0000256" key="1">
    <source>
        <dbReference type="SAM" id="MobiDB-lite"/>
    </source>
</evidence>
<organism evidence="2 3">
    <name type="scientific">Trichonephila inaurata madagascariensis</name>
    <dbReference type="NCBI Taxonomy" id="2747483"/>
    <lineage>
        <taxon>Eukaryota</taxon>
        <taxon>Metazoa</taxon>
        <taxon>Ecdysozoa</taxon>
        <taxon>Arthropoda</taxon>
        <taxon>Chelicerata</taxon>
        <taxon>Arachnida</taxon>
        <taxon>Araneae</taxon>
        <taxon>Araneomorphae</taxon>
        <taxon>Entelegynae</taxon>
        <taxon>Araneoidea</taxon>
        <taxon>Nephilidae</taxon>
        <taxon>Trichonephila</taxon>
        <taxon>Trichonephila inaurata</taxon>
    </lineage>
</organism>
<feature type="compositionally biased region" description="Basic residues" evidence="1">
    <location>
        <begin position="130"/>
        <end position="140"/>
    </location>
</feature>
<dbReference type="Proteomes" id="UP000886998">
    <property type="component" value="Unassembled WGS sequence"/>
</dbReference>
<reference evidence="2" key="1">
    <citation type="submission" date="2020-08" db="EMBL/GenBank/DDBJ databases">
        <title>Multicomponent nature underlies the extraordinary mechanical properties of spider dragline silk.</title>
        <authorList>
            <person name="Kono N."/>
            <person name="Nakamura H."/>
            <person name="Mori M."/>
            <person name="Yoshida Y."/>
            <person name="Ohtoshi R."/>
            <person name="Malay A.D."/>
            <person name="Moran D.A.P."/>
            <person name="Tomita M."/>
            <person name="Numata K."/>
            <person name="Arakawa K."/>
        </authorList>
    </citation>
    <scope>NUCLEOTIDE SEQUENCE</scope>
</reference>
<accession>A0A8X6WVC2</accession>
<name>A0A8X6WVC2_9ARAC</name>
<evidence type="ECO:0000313" key="2">
    <source>
        <dbReference type="EMBL" id="GFY41099.1"/>
    </source>
</evidence>
<comment type="caution">
    <text evidence="2">The sequence shown here is derived from an EMBL/GenBank/DDBJ whole genome shotgun (WGS) entry which is preliminary data.</text>
</comment>
<feature type="region of interest" description="Disordered" evidence="1">
    <location>
        <begin position="1"/>
        <end position="44"/>
    </location>
</feature>
<evidence type="ECO:0000313" key="3">
    <source>
        <dbReference type="Proteomes" id="UP000886998"/>
    </source>
</evidence>
<feature type="region of interest" description="Disordered" evidence="1">
    <location>
        <begin position="127"/>
        <end position="148"/>
    </location>
</feature>
<feature type="compositionally biased region" description="Low complexity" evidence="1">
    <location>
        <begin position="11"/>
        <end position="35"/>
    </location>
</feature>
<dbReference type="EMBL" id="BMAV01002286">
    <property type="protein sequence ID" value="GFY41099.1"/>
    <property type="molecule type" value="Genomic_DNA"/>
</dbReference>
<sequence>MSDTESENESMKSYKSNSTKSYKSRSSLSSKSSSSTPGLPISDCERRRKAIKKIDSYDHGILTQQKMIEYHFNYGNKKDILEAEAFMKLTDEKEKLISELRNFPPCLDTDCPEHTLLKTNVIGPELTNPKTKKQSQKSKGRFGWLCFS</sequence>
<protein>
    <submittedName>
        <fullName evidence="2">Uncharacterized protein</fullName>
    </submittedName>
</protein>
<dbReference type="AlphaFoldDB" id="A0A8X6WVC2"/>
<keyword evidence="3" id="KW-1185">Reference proteome</keyword>
<gene>
    <name evidence="2" type="ORF">TNIN_412981</name>
</gene>
<proteinExistence type="predicted"/>